<gene>
    <name evidence="4" type="ORF">JMJ55_30370</name>
</gene>
<feature type="compositionally biased region" description="Basic residues" evidence="1">
    <location>
        <begin position="243"/>
        <end position="252"/>
    </location>
</feature>
<dbReference type="EMBL" id="JAEUXJ010000068">
    <property type="protein sequence ID" value="MBL6459607.1"/>
    <property type="molecule type" value="Genomic_DNA"/>
</dbReference>
<dbReference type="PANTHER" id="PTHR33408">
    <property type="entry name" value="TRANSPOSASE"/>
    <property type="match status" value="1"/>
</dbReference>
<evidence type="ECO:0000313" key="4">
    <source>
        <dbReference type="EMBL" id="MBL6459607.1"/>
    </source>
</evidence>
<organism evidence="4 5">
    <name type="scientific">Belnapia mucosa</name>
    <dbReference type="NCBI Taxonomy" id="2804532"/>
    <lineage>
        <taxon>Bacteria</taxon>
        <taxon>Pseudomonadati</taxon>
        <taxon>Pseudomonadota</taxon>
        <taxon>Alphaproteobacteria</taxon>
        <taxon>Acetobacterales</taxon>
        <taxon>Roseomonadaceae</taxon>
        <taxon>Belnapia</taxon>
    </lineage>
</organism>
<protein>
    <submittedName>
        <fullName evidence="4">IS1182 family transposase</fullName>
    </submittedName>
</protein>
<feature type="region of interest" description="Disordered" evidence="1">
    <location>
        <begin position="222"/>
        <end position="270"/>
    </location>
</feature>
<comment type="caution">
    <text evidence="4">The sequence shown here is derived from an EMBL/GenBank/DDBJ whole genome shotgun (WGS) entry which is preliminary data.</text>
</comment>
<name>A0ABS1VE83_9PROT</name>
<sequence>MTKSFRPWKVDEVWLLPPSVQEFVPEGHPAHLVRDIAAEELDLSAILAAYTEPRGYPPYHPAMMVALLLYAYSRGVYSSRQIARACEERLDFQAVTALNRPDFRTISEFRRRHLAALAELFAQVLALCRRAGLVRLSHVAVDGTKLRANASKHKAMSYGRMGPAEAELAAEVEGWLAQAEGADTAEDAALGADRRGDEMPAWMRDKQRRLERIRAVKAELEAEAQAAEATKPDPGTKADGSPRGRRGRKPKHPPGVPKPSTQRNFTDPESRIMKGRDGFVQAYNAQAAVDATAQVIVAHYLTNNAADQDALGPLLDAVTVNTEATPAEVSADSGYCSEANLADLASRGIRAYVATGRAKHPDGGEEQRRGPLVSAMRQRLRRAGRRSRYKVRKQVVEPVFGQIKGARGFRQFQLRGLEKVKHEWALVCTAHNLTKLARATAA</sequence>
<dbReference type="NCBIfam" id="NF033551">
    <property type="entry name" value="transpos_IS1182"/>
    <property type="match status" value="1"/>
</dbReference>
<evidence type="ECO:0000259" key="3">
    <source>
        <dbReference type="Pfam" id="PF05598"/>
    </source>
</evidence>
<dbReference type="InterPro" id="IPR008490">
    <property type="entry name" value="Transposase_InsH_N"/>
</dbReference>
<keyword evidence="5" id="KW-1185">Reference proteome</keyword>
<evidence type="ECO:0000259" key="2">
    <source>
        <dbReference type="Pfam" id="PF01609"/>
    </source>
</evidence>
<dbReference type="RefSeq" id="WP_202829337.1">
    <property type="nucleotide sequence ID" value="NZ_JAEUXJ010000068.1"/>
</dbReference>
<dbReference type="InterPro" id="IPR002559">
    <property type="entry name" value="Transposase_11"/>
</dbReference>
<evidence type="ECO:0000256" key="1">
    <source>
        <dbReference type="SAM" id="MobiDB-lite"/>
    </source>
</evidence>
<accession>A0ABS1VE83</accession>
<reference evidence="4 5" key="1">
    <citation type="submission" date="2021-01" db="EMBL/GenBank/DDBJ databases">
        <title>Belnapia mucosa sp. nov. and Belnapia arida sp. nov., isolated from the Tabernas Desert (Almeria, Spain).</title>
        <authorList>
            <person name="Molina-Menor E."/>
            <person name="Vidal-Verdu A."/>
            <person name="Calonge A."/>
            <person name="Satari L."/>
            <person name="Pereto Magraner J."/>
            <person name="Porcar Miralles M."/>
        </authorList>
    </citation>
    <scope>NUCLEOTIDE SEQUENCE [LARGE SCALE GENOMIC DNA]</scope>
    <source>
        <strain evidence="4 5">T6</strain>
    </source>
</reference>
<dbReference type="Pfam" id="PF05598">
    <property type="entry name" value="DUF772"/>
    <property type="match status" value="1"/>
</dbReference>
<dbReference type="InterPro" id="IPR047629">
    <property type="entry name" value="IS1182_transpos"/>
</dbReference>
<evidence type="ECO:0000313" key="5">
    <source>
        <dbReference type="Proteomes" id="UP000606490"/>
    </source>
</evidence>
<dbReference type="Pfam" id="PF01609">
    <property type="entry name" value="DDE_Tnp_1"/>
    <property type="match status" value="1"/>
</dbReference>
<feature type="domain" description="Transposase IS4-like" evidence="2">
    <location>
        <begin position="269"/>
        <end position="433"/>
    </location>
</feature>
<proteinExistence type="predicted"/>
<dbReference type="Proteomes" id="UP000606490">
    <property type="component" value="Unassembled WGS sequence"/>
</dbReference>
<feature type="compositionally biased region" description="Basic and acidic residues" evidence="1">
    <location>
        <begin position="230"/>
        <end position="242"/>
    </location>
</feature>
<feature type="domain" description="Transposase InsH N-terminal" evidence="3">
    <location>
        <begin position="20"/>
        <end position="112"/>
    </location>
</feature>